<sequence length="139" mass="15789">MVEDKSLFIKHYLTGTNHVADMLTSLGYQPEESPENLLTRANLVKLPGVGCNHLEVYRSHRLHDSTPVKTSSTWKLQQLAGSRDFFSSQLVLNLNKSRFSSIELIPLPQFMLKISTHPYVQGNHQTLRIDIISVQLNCD</sequence>
<name>A0ABQ7W9Z2_SOLTU</name>
<protein>
    <submittedName>
        <fullName evidence="1">Uncharacterized protein</fullName>
    </submittedName>
</protein>
<accession>A0ABQ7W9Z2</accession>
<gene>
    <name evidence="1" type="ORF">KY290_008517</name>
</gene>
<reference evidence="1 2" key="1">
    <citation type="journal article" date="2021" name="bioRxiv">
        <title>Chromosome-scale and haplotype-resolved genome assembly of a tetraploid potato cultivar.</title>
        <authorList>
            <person name="Sun H."/>
            <person name="Jiao W.-B."/>
            <person name="Krause K."/>
            <person name="Campoy J.A."/>
            <person name="Goel M."/>
            <person name="Folz-Donahue K."/>
            <person name="Kukat C."/>
            <person name="Huettel B."/>
            <person name="Schneeberger K."/>
        </authorList>
    </citation>
    <scope>NUCLEOTIDE SEQUENCE [LARGE SCALE GENOMIC DNA]</scope>
    <source>
        <strain evidence="1">SolTubOtavaFocal</strain>
        <tissue evidence="1">Leaves</tissue>
    </source>
</reference>
<proteinExistence type="predicted"/>
<keyword evidence="2" id="KW-1185">Reference proteome</keyword>
<dbReference type="EMBL" id="JAIVGD010000003">
    <property type="protein sequence ID" value="KAH0777106.1"/>
    <property type="molecule type" value="Genomic_DNA"/>
</dbReference>
<evidence type="ECO:0000313" key="2">
    <source>
        <dbReference type="Proteomes" id="UP000826656"/>
    </source>
</evidence>
<organism evidence="1 2">
    <name type="scientific">Solanum tuberosum</name>
    <name type="common">Potato</name>
    <dbReference type="NCBI Taxonomy" id="4113"/>
    <lineage>
        <taxon>Eukaryota</taxon>
        <taxon>Viridiplantae</taxon>
        <taxon>Streptophyta</taxon>
        <taxon>Embryophyta</taxon>
        <taxon>Tracheophyta</taxon>
        <taxon>Spermatophyta</taxon>
        <taxon>Magnoliopsida</taxon>
        <taxon>eudicotyledons</taxon>
        <taxon>Gunneridae</taxon>
        <taxon>Pentapetalae</taxon>
        <taxon>asterids</taxon>
        <taxon>lamiids</taxon>
        <taxon>Solanales</taxon>
        <taxon>Solanaceae</taxon>
        <taxon>Solanoideae</taxon>
        <taxon>Solaneae</taxon>
        <taxon>Solanum</taxon>
    </lineage>
</organism>
<dbReference type="Proteomes" id="UP000826656">
    <property type="component" value="Unassembled WGS sequence"/>
</dbReference>
<evidence type="ECO:0000313" key="1">
    <source>
        <dbReference type="EMBL" id="KAH0777106.1"/>
    </source>
</evidence>
<comment type="caution">
    <text evidence="1">The sequence shown here is derived from an EMBL/GenBank/DDBJ whole genome shotgun (WGS) entry which is preliminary data.</text>
</comment>